<protein>
    <submittedName>
        <fullName evidence="1">Uncharacterized protein</fullName>
    </submittedName>
</protein>
<dbReference type="Proteomes" id="UP000076967">
    <property type="component" value="Unassembled WGS sequence"/>
</dbReference>
<evidence type="ECO:0000313" key="2">
    <source>
        <dbReference type="Proteomes" id="UP000076967"/>
    </source>
</evidence>
<accession>A0A168LCK6</accession>
<dbReference type="OrthoDB" id="2365803at2"/>
<organism evidence="1 2">
    <name type="scientific">Paenibacillus glacialis</name>
    <dbReference type="NCBI Taxonomy" id="494026"/>
    <lineage>
        <taxon>Bacteria</taxon>
        <taxon>Bacillati</taxon>
        <taxon>Bacillota</taxon>
        <taxon>Bacilli</taxon>
        <taxon>Bacillales</taxon>
        <taxon>Paenibacillaceae</taxon>
        <taxon>Paenibacillus</taxon>
    </lineage>
</organism>
<dbReference type="EMBL" id="LVJH01000016">
    <property type="protein sequence ID" value="OAB43194.1"/>
    <property type="molecule type" value="Genomic_DNA"/>
</dbReference>
<dbReference type="RefSeq" id="WP_068531900.1">
    <property type="nucleotide sequence ID" value="NZ_LVJH01000016.1"/>
</dbReference>
<sequence>MSLSKAKKQRQKLEQQGKVNPELLRGSWLGINPIMKTTPTLQQKRTQLHNKYKRNPAHDSSDSFFYVHFI</sequence>
<evidence type="ECO:0000313" key="1">
    <source>
        <dbReference type="EMBL" id="OAB43194.1"/>
    </source>
</evidence>
<comment type="caution">
    <text evidence="1">The sequence shown here is derived from an EMBL/GenBank/DDBJ whole genome shotgun (WGS) entry which is preliminary data.</text>
</comment>
<gene>
    <name evidence="1" type="ORF">PGLA_09380</name>
</gene>
<name>A0A168LCK6_9BACL</name>
<dbReference type="AlphaFoldDB" id="A0A168LCK6"/>
<dbReference type="STRING" id="494026.PGLA_09380"/>
<reference evidence="1 2" key="1">
    <citation type="submission" date="2016-03" db="EMBL/GenBank/DDBJ databases">
        <title>Draft genome sequence of Paenibacillus glacialis DSM 22343.</title>
        <authorList>
            <person name="Shin S.-K."/>
            <person name="Yi H."/>
        </authorList>
    </citation>
    <scope>NUCLEOTIDE SEQUENCE [LARGE SCALE GENOMIC DNA]</scope>
    <source>
        <strain evidence="1 2">DSM 22343</strain>
    </source>
</reference>
<keyword evidence="2" id="KW-1185">Reference proteome</keyword>
<proteinExistence type="predicted"/>